<evidence type="ECO:0000256" key="2">
    <source>
        <dbReference type="ARBA" id="ARBA00022598"/>
    </source>
</evidence>
<dbReference type="NCBIfam" id="NF008900">
    <property type="entry name" value="PRK12267.1"/>
    <property type="match status" value="1"/>
</dbReference>
<comment type="subunit">
    <text evidence="9">Monomer.</text>
</comment>
<dbReference type="PRINTS" id="PR01041">
    <property type="entry name" value="TRNASYNTHMET"/>
</dbReference>
<evidence type="ECO:0000256" key="1">
    <source>
        <dbReference type="ARBA" id="ARBA00003314"/>
    </source>
</evidence>
<evidence type="ECO:0000256" key="4">
    <source>
        <dbReference type="ARBA" id="ARBA00022741"/>
    </source>
</evidence>
<dbReference type="GO" id="GO:0005524">
    <property type="term" value="F:ATP binding"/>
    <property type="evidence" value="ECO:0007669"/>
    <property type="project" value="UniProtKB-UniRule"/>
</dbReference>
<evidence type="ECO:0000259" key="10">
    <source>
        <dbReference type="Pfam" id="PF01406"/>
    </source>
</evidence>
<evidence type="ECO:0000256" key="8">
    <source>
        <dbReference type="ARBA" id="ARBA00023146"/>
    </source>
</evidence>
<feature type="binding site" evidence="9">
    <location>
        <position position="144"/>
    </location>
    <ligand>
        <name>Zn(2+)</name>
        <dbReference type="ChEBI" id="CHEBI:29105"/>
    </ligand>
</feature>
<dbReference type="KEGG" id="taci:TDSAC_0211"/>
<dbReference type="PANTHER" id="PTHR43326">
    <property type="entry name" value="METHIONYL-TRNA SYNTHETASE"/>
    <property type="match status" value="1"/>
</dbReference>
<keyword evidence="4 9" id="KW-0547">Nucleotide-binding</keyword>
<keyword evidence="5 9" id="KW-0862">Zinc</keyword>
<dbReference type="GO" id="GO:0005737">
    <property type="term" value="C:cytoplasm"/>
    <property type="evidence" value="ECO:0007669"/>
    <property type="project" value="UniProtKB-SubCell"/>
</dbReference>
<dbReference type="Gene3D" id="3.40.50.620">
    <property type="entry name" value="HUPs"/>
    <property type="match status" value="1"/>
</dbReference>
<dbReference type="InterPro" id="IPR041872">
    <property type="entry name" value="Anticodon_Met"/>
</dbReference>
<proteinExistence type="inferred from homology"/>
<evidence type="ECO:0000256" key="6">
    <source>
        <dbReference type="ARBA" id="ARBA00022840"/>
    </source>
</evidence>
<dbReference type="FunFam" id="2.170.220.10:FF:000002">
    <property type="entry name" value="Methionine--tRNA ligase"/>
    <property type="match status" value="1"/>
</dbReference>
<comment type="cofactor">
    <cofactor evidence="9">
        <name>Zn(2+)</name>
        <dbReference type="ChEBI" id="CHEBI:29105"/>
    </cofactor>
    <text evidence="9">Binds 1 zinc ion per subunit.</text>
</comment>
<evidence type="ECO:0000256" key="7">
    <source>
        <dbReference type="ARBA" id="ARBA00022917"/>
    </source>
</evidence>
<keyword evidence="8 9" id="KW-0030">Aminoacyl-tRNA synthetase</keyword>
<evidence type="ECO:0000256" key="9">
    <source>
        <dbReference type="HAMAP-Rule" id="MF_01228"/>
    </source>
</evidence>
<dbReference type="PROSITE" id="PS51257">
    <property type="entry name" value="PROKAR_LIPOPROTEIN"/>
    <property type="match status" value="1"/>
</dbReference>
<evidence type="ECO:0000259" key="11">
    <source>
        <dbReference type="Pfam" id="PF09334"/>
    </source>
</evidence>
<comment type="catalytic activity">
    <reaction evidence="9">
        <text>tRNA(Met) + L-methionine + ATP = L-methionyl-tRNA(Met) + AMP + diphosphate</text>
        <dbReference type="Rhea" id="RHEA:13481"/>
        <dbReference type="Rhea" id="RHEA-COMP:9667"/>
        <dbReference type="Rhea" id="RHEA-COMP:9698"/>
        <dbReference type="ChEBI" id="CHEBI:30616"/>
        <dbReference type="ChEBI" id="CHEBI:33019"/>
        <dbReference type="ChEBI" id="CHEBI:57844"/>
        <dbReference type="ChEBI" id="CHEBI:78442"/>
        <dbReference type="ChEBI" id="CHEBI:78530"/>
        <dbReference type="ChEBI" id="CHEBI:456215"/>
        <dbReference type="EC" id="6.1.1.10"/>
    </reaction>
</comment>
<dbReference type="EMBL" id="CP020921">
    <property type="protein sequence ID" value="AWB09597.1"/>
    <property type="molecule type" value="Genomic_DNA"/>
</dbReference>
<dbReference type="PANTHER" id="PTHR43326:SF1">
    <property type="entry name" value="METHIONINE--TRNA LIGASE, MITOCHONDRIAL"/>
    <property type="match status" value="1"/>
</dbReference>
<dbReference type="CDD" id="cd00814">
    <property type="entry name" value="MetRS_core"/>
    <property type="match status" value="1"/>
</dbReference>
<dbReference type="Gene3D" id="2.170.220.10">
    <property type="match status" value="1"/>
</dbReference>
<sequence length="508" mass="59235">MAKSFYITTPIYYVNDRPHIGHAYTTVACDVLARFRRLEGRDVFFLTGTDEHGKKIQKAAEESSSDSKSYVDRFAKIFQDAWFALNISNDDFIRTTQERHYKAVAKFWQIVNNNGDIYKGKYSGWYCVPCETFFSDEQLVNGKCPDCGREVEWMEEESYFFRLSKYTEPLLDLYNNKKKFVMPDFRRNEVIQFVKQGLKDLSISRSKFSWGIKVPDDPGHVIYVWFDALLNYLTAAGFAEDEEKFKRIWPADVHVVGKEIVRFHAVIWPAMLMSAKLPLPKMVFGHGWWTMEGEKMSKSKGNVVDIWALSKDVGVDPMRYFLMKAVPFGQDGDFSYKSLKEILNADLANDFGNLLNRTASMLERYNNSSLTEADKFFNKESFVNLRAIFDGMKERIERYYDNLSFSFVLEEIMTLIKGANKFLDQTAPWRSFKERGFDLEVASTFYHVFEIIRLSSIALYPFMPTISKDVLRRLSIYKKPSWSEFSWGLLPLPCKVEKGEPIFKRLET</sequence>
<keyword evidence="2 9" id="KW-0436">Ligase</keyword>
<gene>
    <name evidence="9" type="primary">metG</name>
    <name evidence="12" type="ORF">TDSAC_0211</name>
</gene>
<dbReference type="AlphaFoldDB" id="A0A2R4VYI6"/>
<comment type="function">
    <text evidence="1 9">Is required not only for elongation of protein synthesis but also for the initiation of all mRNA translation through initiator tRNA(fMet) aminoacylation.</text>
</comment>
<dbReference type="Proteomes" id="UP000244792">
    <property type="component" value="Chromosome"/>
</dbReference>
<name>A0A2R4VYI6_THEAF</name>
<keyword evidence="6 9" id="KW-0067">ATP-binding</keyword>
<dbReference type="NCBIfam" id="TIGR00398">
    <property type="entry name" value="metG"/>
    <property type="match status" value="1"/>
</dbReference>
<keyword evidence="9" id="KW-0963">Cytoplasm</keyword>
<evidence type="ECO:0000313" key="13">
    <source>
        <dbReference type="Proteomes" id="UP000244792"/>
    </source>
</evidence>
<dbReference type="InterPro" id="IPR009080">
    <property type="entry name" value="tRNAsynth_Ia_anticodon-bd"/>
</dbReference>
<feature type="short sequence motif" description="'HIGH' region" evidence="9">
    <location>
        <begin position="12"/>
        <end position="22"/>
    </location>
</feature>
<keyword evidence="13" id="KW-1185">Reference proteome</keyword>
<dbReference type="RefSeq" id="WP_108308100.1">
    <property type="nucleotide sequence ID" value="NZ_CP020921.1"/>
</dbReference>
<dbReference type="Gene3D" id="1.10.730.10">
    <property type="entry name" value="Isoleucyl-tRNA Synthetase, Domain 1"/>
    <property type="match status" value="1"/>
</dbReference>
<organism evidence="12 13">
    <name type="scientific">Thermodesulfobium acidiphilum</name>
    <dbReference type="NCBI Taxonomy" id="1794699"/>
    <lineage>
        <taxon>Bacteria</taxon>
        <taxon>Pseudomonadati</taxon>
        <taxon>Thermodesulfobiota</taxon>
        <taxon>Thermodesulfobiia</taxon>
        <taxon>Thermodesulfobiales</taxon>
        <taxon>Thermodesulfobiaceae</taxon>
        <taxon>Thermodesulfobium</taxon>
    </lineage>
</organism>
<feature type="binding site" evidence="9">
    <location>
        <position position="127"/>
    </location>
    <ligand>
        <name>Zn(2+)</name>
        <dbReference type="ChEBI" id="CHEBI:29105"/>
    </ligand>
</feature>
<dbReference type="GO" id="GO:0006431">
    <property type="term" value="P:methionyl-tRNA aminoacylation"/>
    <property type="evidence" value="ECO:0007669"/>
    <property type="project" value="UniProtKB-UniRule"/>
</dbReference>
<dbReference type="InterPro" id="IPR014758">
    <property type="entry name" value="Met-tRNA_synth"/>
</dbReference>
<dbReference type="InterPro" id="IPR033911">
    <property type="entry name" value="MetRS_core"/>
</dbReference>
<evidence type="ECO:0000313" key="12">
    <source>
        <dbReference type="EMBL" id="AWB09597.1"/>
    </source>
</evidence>
<dbReference type="InterPro" id="IPR015413">
    <property type="entry name" value="Methionyl/Leucyl_tRNA_Synth"/>
</dbReference>
<dbReference type="GO" id="GO:0046872">
    <property type="term" value="F:metal ion binding"/>
    <property type="evidence" value="ECO:0007669"/>
    <property type="project" value="UniProtKB-KW"/>
</dbReference>
<dbReference type="InterPro" id="IPR032678">
    <property type="entry name" value="tRNA-synt_1_cat_dom"/>
</dbReference>
<keyword evidence="3 9" id="KW-0479">Metal-binding</keyword>
<comment type="subcellular location">
    <subcellularLocation>
        <location evidence="9">Cytoplasm</location>
    </subcellularLocation>
</comment>
<feature type="short sequence motif" description="'KMSKS' region" evidence="9">
    <location>
        <begin position="295"/>
        <end position="299"/>
    </location>
</feature>
<feature type="binding site" evidence="9">
    <location>
        <position position="130"/>
    </location>
    <ligand>
        <name>Zn(2+)</name>
        <dbReference type="ChEBI" id="CHEBI:29105"/>
    </ligand>
</feature>
<dbReference type="EC" id="6.1.1.10" evidence="9"/>
<keyword evidence="7 9" id="KW-0648">Protein biosynthesis</keyword>
<dbReference type="GO" id="GO:0004825">
    <property type="term" value="F:methionine-tRNA ligase activity"/>
    <property type="evidence" value="ECO:0007669"/>
    <property type="project" value="UniProtKB-UniRule"/>
</dbReference>
<comment type="caution">
    <text evidence="9">Lacks conserved residue(s) required for the propagation of feature annotation.</text>
</comment>
<evidence type="ECO:0000256" key="3">
    <source>
        <dbReference type="ARBA" id="ARBA00022723"/>
    </source>
</evidence>
<dbReference type="InterPro" id="IPR014729">
    <property type="entry name" value="Rossmann-like_a/b/a_fold"/>
</dbReference>
<dbReference type="CDD" id="cd07957">
    <property type="entry name" value="Anticodon_Ia_Met"/>
    <property type="match status" value="1"/>
</dbReference>
<dbReference type="Pfam" id="PF09334">
    <property type="entry name" value="tRNA-synt_1g"/>
    <property type="match status" value="1"/>
</dbReference>
<feature type="domain" description="tRNA synthetases class I catalytic" evidence="10">
    <location>
        <begin position="14"/>
        <end position="119"/>
    </location>
</feature>
<dbReference type="OrthoDB" id="9810191at2"/>
<protein>
    <recommendedName>
        <fullName evidence="9">Methionine--tRNA ligase</fullName>
        <ecNumber evidence="9">6.1.1.10</ecNumber>
    </recommendedName>
    <alternativeName>
        <fullName evidence="9">Methionyl-tRNA synthetase</fullName>
        <shortName evidence="9">MetRS</shortName>
    </alternativeName>
</protein>
<comment type="similarity">
    <text evidence="9">Belongs to the class-I aminoacyl-tRNA synthetase family. MetG type 2A subfamily.</text>
</comment>
<dbReference type="Pfam" id="PF01406">
    <property type="entry name" value="tRNA-synt_1e"/>
    <property type="match status" value="1"/>
</dbReference>
<dbReference type="SUPFAM" id="SSF47323">
    <property type="entry name" value="Anticodon-binding domain of a subclass of class I aminoacyl-tRNA synthetases"/>
    <property type="match status" value="1"/>
</dbReference>
<reference evidence="12 13" key="1">
    <citation type="submission" date="2017-04" db="EMBL/GenBank/DDBJ databases">
        <title>Genomic insights into metabolism of Thermodesulfobium acidiphilum.</title>
        <authorList>
            <person name="Toshchakov S.V."/>
            <person name="Frolov E.N."/>
            <person name="Kublanov I.V."/>
            <person name="Samarov N.I."/>
            <person name="Novikov A."/>
            <person name="Lebedinsky A.V."/>
            <person name="Bonch-Osmolovskaya E.A."/>
            <person name="Chernyh N.A."/>
        </authorList>
    </citation>
    <scope>NUCLEOTIDE SEQUENCE [LARGE SCALE GENOMIC DNA]</scope>
    <source>
        <strain evidence="12 13">3127-1</strain>
    </source>
</reference>
<evidence type="ECO:0000256" key="5">
    <source>
        <dbReference type="ARBA" id="ARBA00022833"/>
    </source>
</evidence>
<dbReference type="SUPFAM" id="SSF52374">
    <property type="entry name" value="Nucleotidylyl transferase"/>
    <property type="match status" value="1"/>
</dbReference>
<feature type="binding site" evidence="9">
    <location>
        <position position="147"/>
    </location>
    <ligand>
        <name>Zn(2+)</name>
        <dbReference type="ChEBI" id="CHEBI:29105"/>
    </ligand>
</feature>
<dbReference type="HAMAP" id="MF_01228">
    <property type="entry name" value="Met_tRNA_synth_type2"/>
    <property type="match status" value="1"/>
</dbReference>
<dbReference type="InterPro" id="IPR023457">
    <property type="entry name" value="Met-tRNA_synth_2"/>
</dbReference>
<feature type="domain" description="Methionyl/Leucyl tRNA synthetase" evidence="11">
    <location>
        <begin position="147"/>
        <end position="358"/>
    </location>
</feature>
<accession>A0A2R4VYI6</accession>